<gene>
    <name evidence="2" type="ORF">LEP1GSC195_1374</name>
</gene>
<organism evidence="2 3">
    <name type="scientific">Leptospira wolbachii serovar Codice str. CDC</name>
    <dbReference type="NCBI Taxonomy" id="1218599"/>
    <lineage>
        <taxon>Bacteria</taxon>
        <taxon>Pseudomonadati</taxon>
        <taxon>Spirochaetota</taxon>
        <taxon>Spirochaetia</taxon>
        <taxon>Leptospirales</taxon>
        <taxon>Leptospiraceae</taxon>
        <taxon>Leptospira</taxon>
    </lineage>
</organism>
<keyword evidence="1" id="KW-1133">Transmembrane helix</keyword>
<reference evidence="2" key="1">
    <citation type="submission" date="2013-04" db="EMBL/GenBank/DDBJ databases">
        <authorList>
            <person name="Harkins D.M."/>
            <person name="Durkin A.S."/>
            <person name="Brinkac L.M."/>
            <person name="Haft D.H."/>
            <person name="Selengut J.D."/>
            <person name="Sanka R."/>
            <person name="DePew J."/>
            <person name="Purushe J."/>
            <person name="Galloway R.L."/>
            <person name="Vinetz J.M."/>
            <person name="Sutton G.G."/>
            <person name="Nierman W.C."/>
            <person name="Fouts D.E."/>
        </authorList>
    </citation>
    <scope>NUCLEOTIDE SEQUENCE [LARGE SCALE GENOMIC DNA]</scope>
    <source>
        <strain evidence="2">CDC</strain>
    </source>
</reference>
<accession>R9A3I5</accession>
<keyword evidence="1" id="KW-0472">Membrane</keyword>
<proteinExistence type="predicted"/>
<dbReference type="OrthoDB" id="1427297at2"/>
<dbReference type="RefSeq" id="WP_015683095.1">
    <property type="nucleotide sequence ID" value="NZ_AOGZ02000020.1"/>
</dbReference>
<evidence type="ECO:0000313" key="2">
    <source>
        <dbReference type="EMBL" id="EOQ94785.1"/>
    </source>
</evidence>
<feature type="transmembrane region" description="Helical" evidence="1">
    <location>
        <begin position="12"/>
        <end position="32"/>
    </location>
</feature>
<evidence type="ECO:0000313" key="3">
    <source>
        <dbReference type="Proteomes" id="UP000013984"/>
    </source>
</evidence>
<dbReference type="AlphaFoldDB" id="R9A3I5"/>
<dbReference type="Proteomes" id="UP000013984">
    <property type="component" value="Unassembled WGS sequence"/>
</dbReference>
<keyword evidence="3" id="KW-1185">Reference proteome</keyword>
<feature type="transmembrane region" description="Helical" evidence="1">
    <location>
        <begin position="70"/>
        <end position="89"/>
    </location>
</feature>
<sequence length="291" mass="34251">MINLQFQDYYRFFASLGIILISISFILPWLFLKTDLDLIIKQEDYDKLYPISKEIIDLKFNLARLVYSHIKFTFALLNISGIISLIFGLTNWRKGQNLIDFETEEKLKEFKLRTTSVSVKEKKNQIGKEITIYAAKSNLQAAAKNQIINKTYEIESSILKILKNQLNKKYTLITQRKLKEVTVDGMLIPNNKFDYYYIIEIKYIHGNLKNELLKLILNFNKKVDQETANILNIQPHLINILVAKKFSENDIKTLNNFLNKEKLRRTKFITIEESELNRKNSTELIFNKLNI</sequence>
<protein>
    <submittedName>
        <fullName evidence="2">Uncharacterized protein</fullName>
    </submittedName>
</protein>
<dbReference type="EMBL" id="AOGZ02000020">
    <property type="protein sequence ID" value="EOQ94785.1"/>
    <property type="molecule type" value="Genomic_DNA"/>
</dbReference>
<keyword evidence="1" id="KW-0812">Transmembrane</keyword>
<name>R9A3I5_9LEPT</name>
<evidence type="ECO:0000256" key="1">
    <source>
        <dbReference type="SAM" id="Phobius"/>
    </source>
</evidence>
<comment type="caution">
    <text evidence="2">The sequence shown here is derived from an EMBL/GenBank/DDBJ whole genome shotgun (WGS) entry which is preliminary data.</text>
</comment>